<dbReference type="Proteomes" id="UP000005237">
    <property type="component" value="Unassembled WGS sequence"/>
</dbReference>
<keyword evidence="3" id="KW-1185">Reference proteome</keyword>
<name>A0A8R1DQJ2_CAEJA</name>
<organism evidence="2 3">
    <name type="scientific">Caenorhabditis japonica</name>
    <dbReference type="NCBI Taxonomy" id="281687"/>
    <lineage>
        <taxon>Eukaryota</taxon>
        <taxon>Metazoa</taxon>
        <taxon>Ecdysozoa</taxon>
        <taxon>Nematoda</taxon>
        <taxon>Chromadorea</taxon>
        <taxon>Rhabditida</taxon>
        <taxon>Rhabditina</taxon>
        <taxon>Rhabditomorpha</taxon>
        <taxon>Rhabditoidea</taxon>
        <taxon>Rhabditidae</taxon>
        <taxon>Peloderinae</taxon>
        <taxon>Caenorhabditis</taxon>
    </lineage>
</organism>
<feature type="region of interest" description="Disordered" evidence="1">
    <location>
        <begin position="759"/>
        <end position="787"/>
    </location>
</feature>
<evidence type="ECO:0000256" key="1">
    <source>
        <dbReference type="SAM" id="MobiDB-lite"/>
    </source>
</evidence>
<sequence>METDKVLDPPDAPTGMKLRRRARKGKPSKLEEEIDEQREIRQIGLKEKRDKTRIVRLEKRKRNVLTNSTRRKDNVGKMGKYYLRAVKLNAKVIGQLQDMVEQNEEPESSNMTQEEDICADIVNAWNSLTTNPIMAYRNFTQFFEAVTFLSIEKYNRITSHLLSELLDVHAKRGRKSAITDQLPVYLFENDQVDIALGIYKLEKQRGNVDDEPPQKRKRLKGKNVENINETVSSEDTSIETIEIVSYASEPDNTAAELLSKNEQDIDEESNVLQESKFTAKHSFEKFVGFIQQDNTKESSVLAKQMIKDGRQLAEPIKRIHLGNSTEEANFQDFIEIEKEESKFKAWEFEKLNCELAEEKKIAPFVKEFCNAHLISDKVLTECEEIKLNDMKMLIEMEKYRTHSLFLDIPASANVEQSEITLSSNILCHQESKISEGNAANEEELKPEKLVLYSNTNRIEHGRMEAEIKNDEPMEVVDGSFTFIMSPKNEETMARINHKIYETDFRCVREEHFSEESSSIDHGICEEKMLPPFVLEDETELTAKTFEHKNSETFVAIDESESDEKDKNLIASVESVGTEKILGPQSKFLYCSNTNEDKNEEHMIIDTTPSETVNVVTIKSANECEIEKNGLGNSLASTSCNIILVKEDLSHKTLSKCASGTVEIEDRIPDSKSESYAECTIEIRDLQQSDEKCCNSNEISGKPHGQLVVLENSVTTEEASRNIVMGNHLNALKNLPNETLSAEYELTLLDSDTDKINVNYEDSENESNNKPRKAAASNDELKPTPSKNVDVQDFMLSSQFEICKNLSSSPDSDENEADRDLENSPSQDNSDDEDPWLNLLYENAIKLDREQYESPEIEIIFDSNDEIKKTEFCQAPTPNQKKSSAAHCEEYPNKQIACQFQSSKSDDLTKHQMWEGIPGPNAESLQHWTEHPMHKIAHENGSNSNKKCEEHSITVIQQFPSVPRKDVDQNHQEQIFEKAQHEFTQQPPISDHDRQSMGFQHGNQNTIRFEHQKNELETNFSWNQSQWQQHMEPGLQYMQNSAFSGSQVTRDQTRMLPSIEVFSQDQQLGGFNFQNQFYLHQEKNPQEDRMRNQPQSSDRQNIQINSHIRQHLQHYHIIQPFEQTQAHSSSFNHVVTINNS</sequence>
<evidence type="ECO:0000313" key="3">
    <source>
        <dbReference type="Proteomes" id="UP000005237"/>
    </source>
</evidence>
<feature type="compositionally biased region" description="Basic residues" evidence="1">
    <location>
        <begin position="17"/>
        <end position="27"/>
    </location>
</feature>
<dbReference type="AlphaFoldDB" id="A0A8R1DQJ2"/>
<feature type="region of interest" description="Disordered" evidence="1">
    <location>
        <begin position="804"/>
        <end position="835"/>
    </location>
</feature>
<proteinExistence type="predicted"/>
<dbReference type="EnsemblMetazoa" id="CJA09384.1">
    <property type="protein sequence ID" value="CJA09384.1"/>
    <property type="gene ID" value="WBGene00128588"/>
</dbReference>
<reference evidence="3" key="1">
    <citation type="submission" date="2010-08" db="EMBL/GenBank/DDBJ databases">
        <authorList>
            <consortium name="Caenorhabditis japonica Sequencing Consortium"/>
            <person name="Wilson R.K."/>
        </authorList>
    </citation>
    <scope>NUCLEOTIDE SEQUENCE [LARGE SCALE GENOMIC DNA]</scope>
    <source>
        <strain evidence="3">DF5081</strain>
    </source>
</reference>
<reference evidence="2" key="2">
    <citation type="submission" date="2022-06" db="UniProtKB">
        <authorList>
            <consortium name="EnsemblMetazoa"/>
        </authorList>
    </citation>
    <scope>IDENTIFICATION</scope>
    <source>
        <strain evidence="2">DF5081</strain>
    </source>
</reference>
<feature type="region of interest" description="Disordered" evidence="1">
    <location>
        <begin position="1"/>
        <end position="35"/>
    </location>
</feature>
<evidence type="ECO:0000313" key="2">
    <source>
        <dbReference type="EnsemblMetazoa" id="CJA09384.1"/>
    </source>
</evidence>
<accession>A0A8R1DQJ2</accession>
<protein>
    <submittedName>
        <fullName evidence="2">Uncharacterized protein</fullName>
    </submittedName>
</protein>